<reference evidence="4" key="1">
    <citation type="journal article" date="2019" name="Int. J. Syst. Evol. Microbiol.">
        <title>The Global Catalogue of Microorganisms (GCM) 10K type strain sequencing project: providing services to taxonomists for standard genome sequencing and annotation.</title>
        <authorList>
            <consortium name="The Broad Institute Genomics Platform"/>
            <consortium name="The Broad Institute Genome Sequencing Center for Infectious Disease"/>
            <person name="Wu L."/>
            <person name="Ma J."/>
        </authorList>
    </citation>
    <scope>NUCLEOTIDE SEQUENCE [LARGE SCALE GENOMIC DNA]</scope>
    <source>
        <strain evidence="4">JCM 17138</strain>
    </source>
</reference>
<dbReference type="SUPFAM" id="SSF53474">
    <property type="entry name" value="alpha/beta-Hydrolases"/>
    <property type="match status" value="1"/>
</dbReference>
<dbReference type="Pfam" id="PF00975">
    <property type="entry name" value="Thioesterase"/>
    <property type="match status" value="1"/>
</dbReference>
<dbReference type="SMART" id="SM00824">
    <property type="entry name" value="PKS_TE"/>
    <property type="match status" value="1"/>
</dbReference>
<gene>
    <name evidence="3" type="ORF">GCM10022403_018830</name>
</gene>
<comment type="caution">
    <text evidence="3">The sequence shown here is derived from an EMBL/GenBank/DDBJ whole genome shotgun (WGS) entry which is preliminary data.</text>
</comment>
<keyword evidence="1" id="KW-0732">Signal</keyword>
<name>A0ABP7H7H8_9ACTN</name>
<sequence length="273" mass="29112">MSAVQPMMLRRGTAAVRMFLFPAIGSGAAAYGPLAAALPADVTAYGFDELPGGTVAERAAGYLAALRQLASGGPYVLAGWSFGGFLAWEVAAQLQREGARVELVAVIDSAWLNEDGGRLPMVSVAQDFGWLLSLAGADGERRATLPYRRLAGMAPAAQLELVVRALDEQGFWNPEAAAKLDGGLREFFVGTSALRGHRPGPYRGPFLLFRATDQRLVVADARFRLSEPALGWQRYADPPPTVVPLPGSHFTMLSEPSLSIIARHLGERIGALV</sequence>
<evidence type="ECO:0000313" key="4">
    <source>
        <dbReference type="Proteomes" id="UP001501009"/>
    </source>
</evidence>
<accession>A0ABP7H7H8</accession>
<evidence type="ECO:0000256" key="1">
    <source>
        <dbReference type="SAM" id="SignalP"/>
    </source>
</evidence>
<evidence type="ECO:0000259" key="2">
    <source>
        <dbReference type="SMART" id="SM00824"/>
    </source>
</evidence>
<protein>
    <recommendedName>
        <fullName evidence="2">Thioesterase TesA-like domain-containing protein</fullName>
    </recommendedName>
</protein>
<evidence type="ECO:0000313" key="3">
    <source>
        <dbReference type="EMBL" id="GAA3784420.1"/>
    </source>
</evidence>
<feature type="domain" description="Thioesterase TesA-like" evidence="2">
    <location>
        <begin position="19"/>
        <end position="265"/>
    </location>
</feature>
<organism evidence="3 4">
    <name type="scientific">Streptomyces coacervatus</name>
    <dbReference type="NCBI Taxonomy" id="647381"/>
    <lineage>
        <taxon>Bacteria</taxon>
        <taxon>Bacillati</taxon>
        <taxon>Actinomycetota</taxon>
        <taxon>Actinomycetes</taxon>
        <taxon>Kitasatosporales</taxon>
        <taxon>Streptomycetaceae</taxon>
        <taxon>Streptomyces</taxon>
    </lineage>
</organism>
<dbReference type="InterPro" id="IPR029058">
    <property type="entry name" value="AB_hydrolase_fold"/>
</dbReference>
<feature type="signal peptide" evidence="1">
    <location>
        <begin position="1"/>
        <end position="28"/>
    </location>
</feature>
<proteinExistence type="predicted"/>
<keyword evidence="4" id="KW-1185">Reference proteome</keyword>
<dbReference type="Gene3D" id="3.40.50.1820">
    <property type="entry name" value="alpha/beta hydrolase"/>
    <property type="match status" value="1"/>
</dbReference>
<feature type="chain" id="PRO_5045281988" description="Thioesterase TesA-like domain-containing protein" evidence="1">
    <location>
        <begin position="29"/>
        <end position="273"/>
    </location>
</feature>
<dbReference type="InterPro" id="IPR020802">
    <property type="entry name" value="TesA-like"/>
</dbReference>
<dbReference type="Proteomes" id="UP001501009">
    <property type="component" value="Unassembled WGS sequence"/>
</dbReference>
<dbReference type="RefSeq" id="WP_275773634.1">
    <property type="nucleotide sequence ID" value="NZ_BAABDE010000008.1"/>
</dbReference>
<dbReference type="InterPro" id="IPR001031">
    <property type="entry name" value="Thioesterase"/>
</dbReference>
<dbReference type="EMBL" id="BAABDE010000008">
    <property type="protein sequence ID" value="GAA3784420.1"/>
    <property type="molecule type" value="Genomic_DNA"/>
</dbReference>